<dbReference type="EMBL" id="CP015629">
    <property type="protein sequence ID" value="ANF34110.1"/>
    <property type="molecule type" value="Genomic_DNA"/>
</dbReference>
<protein>
    <submittedName>
        <fullName evidence="1">HemN-related non-iron pseudo-SAM protein PsgB</fullName>
    </submittedName>
</protein>
<sequence length="379" mass="43827">MNFLRLTDLSIYIDLTKCFSYVFFDKILQELSYYLKVLGSPQIKTLYIKYETSGLGNDSDLESFLTSLSQNFDFLTLDEFTFELHPLEITPSLLAILNDFSVSRISIDIKSFSSKLLKVMGVYEISVAEINNAVNGIRKFDFDLNIDLNVNIPYQEKMHLRNDLVKLVACAPEHICLSEILVDGENCIIDFFKDVSSNYNEAKAEDFWFYAFDFLESNGYMNYEISNFALKGHESKHNLRYWELKPYLGLGVNSVSLLVISKGDGLKAVIKMDDNFLGVGKSTAAFEILSDLDFFICHFITNLGTKKGLEVSVLKRRFIYNQEDFCNFINYLLRLSKGVVFSNDILYLDGHERFKLDFYLRLIREYLVSNSFKVNFKFL</sequence>
<evidence type="ECO:0000313" key="2">
    <source>
        <dbReference type="Proteomes" id="UP000264231"/>
    </source>
</evidence>
<dbReference type="AlphaFoldDB" id="A0A172XBT7"/>
<dbReference type="GO" id="GO:0051539">
    <property type="term" value="F:4 iron, 4 sulfur cluster binding"/>
    <property type="evidence" value="ECO:0007669"/>
    <property type="project" value="TreeGrafter"/>
</dbReference>
<dbReference type="RefSeq" id="WP_119024240.1">
    <property type="nucleotide sequence ID" value="NZ_CP015629.1"/>
</dbReference>
<dbReference type="InterPro" id="IPR034505">
    <property type="entry name" value="Coproporphyrinogen-III_oxidase"/>
</dbReference>
<name>A0A172XBT7_BORTU</name>
<dbReference type="InterPro" id="IPR058240">
    <property type="entry name" value="rSAM_sf"/>
</dbReference>
<dbReference type="PANTHER" id="PTHR13932">
    <property type="entry name" value="COPROPORPHYRINIGEN III OXIDASE"/>
    <property type="match status" value="1"/>
</dbReference>
<gene>
    <name evidence="1" type="ORF">A7978_03295</name>
</gene>
<evidence type="ECO:0000313" key="1">
    <source>
        <dbReference type="EMBL" id="ANF34110.1"/>
    </source>
</evidence>
<dbReference type="NCBIfam" id="TIGR04419">
    <property type="entry name" value="no_iron_rSAM"/>
    <property type="match status" value="1"/>
</dbReference>
<dbReference type="GO" id="GO:0006779">
    <property type="term" value="P:porphyrin-containing compound biosynthetic process"/>
    <property type="evidence" value="ECO:0007669"/>
    <property type="project" value="TreeGrafter"/>
</dbReference>
<dbReference type="SUPFAM" id="SSF102114">
    <property type="entry name" value="Radical SAM enzymes"/>
    <property type="match status" value="1"/>
</dbReference>
<dbReference type="PANTHER" id="PTHR13932:SF5">
    <property type="entry name" value="RADICAL S-ADENOSYL METHIONINE DOMAIN-CONTAINING PROTEIN 1, MITOCHONDRIAL"/>
    <property type="match status" value="1"/>
</dbReference>
<dbReference type="Proteomes" id="UP000264231">
    <property type="component" value="Chromosome"/>
</dbReference>
<dbReference type="GO" id="GO:0005737">
    <property type="term" value="C:cytoplasm"/>
    <property type="evidence" value="ECO:0007669"/>
    <property type="project" value="TreeGrafter"/>
</dbReference>
<dbReference type="InterPro" id="IPR030933">
    <property type="entry name" value="Non_iron_rSAM"/>
</dbReference>
<reference evidence="1 2" key="1">
    <citation type="submission" date="2016-05" db="EMBL/GenBank/DDBJ databases">
        <title>Chromosome and linear plasmid sequence of a 2015 human isolate of tick-borne relapsing fever spirochete, Borrelia turicatae.</title>
        <authorList>
            <person name="Kingry L.C."/>
            <person name="Dhwani B."/>
            <person name="Replogle A."/>
            <person name="Sexton C."/>
            <person name="Rowe L."/>
            <person name="Stermole B.M."/>
            <person name="Christensen A.M."/>
            <person name="Schriefer M.E."/>
        </authorList>
    </citation>
    <scope>NUCLEOTIDE SEQUENCE [LARGE SCALE GENOMIC DNA]</scope>
    <source>
        <strain evidence="1 2">BTE5EL</strain>
    </source>
</reference>
<proteinExistence type="predicted"/>
<organism evidence="1 2">
    <name type="scientific">Borrelia turicatae</name>
    <dbReference type="NCBI Taxonomy" id="142"/>
    <lineage>
        <taxon>Bacteria</taxon>
        <taxon>Pseudomonadati</taxon>
        <taxon>Spirochaetota</taxon>
        <taxon>Spirochaetia</taxon>
        <taxon>Spirochaetales</taxon>
        <taxon>Borreliaceae</taxon>
        <taxon>Borrelia</taxon>
    </lineage>
</organism>
<accession>A0A172XBT7</accession>